<protein>
    <submittedName>
        <fullName evidence="2">Uncharacterized protein</fullName>
    </submittedName>
</protein>
<comment type="caution">
    <text evidence="2">The sequence shown here is derived from an EMBL/GenBank/DDBJ whole genome shotgun (WGS) entry which is preliminary data.</text>
</comment>
<evidence type="ECO:0000313" key="3">
    <source>
        <dbReference type="Proteomes" id="UP000664859"/>
    </source>
</evidence>
<accession>A0A835YS32</accession>
<feature type="compositionally biased region" description="Basic and acidic residues" evidence="1">
    <location>
        <begin position="1042"/>
        <end position="1065"/>
    </location>
</feature>
<feature type="region of interest" description="Disordered" evidence="1">
    <location>
        <begin position="186"/>
        <end position="207"/>
    </location>
</feature>
<proteinExistence type="predicted"/>
<keyword evidence="3" id="KW-1185">Reference proteome</keyword>
<organism evidence="2 3">
    <name type="scientific">Tribonema minus</name>
    <dbReference type="NCBI Taxonomy" id="303371"/>
    <lineage>
        <taxon>Eukaryota</taxon>
        <taxon>Sar</taxon>
        <taxon>Stramenopiles</taxon>
        <taxon>Ochrophyta</taxon>
        <taxon>PX clade</taxon>
        <taxon>Xanthophyceae</taxon>
        <taxon>Tribonematales</taxon>
        <taxon>Tribonemataceae</taxon>
        <taxon>Tribonema</taxon>
    </lineage>
</organism>
<dbReference type="EMBL" id="JAFCMP010000540">
    <property type="protein sequence ID" value="KAG5176119.1"/>
    <property type="molecule type" value="Genomic_DNA"/>
</dbReference>
<feature type="region of interest" description="Disordered" evidence="1">
    <location>
        <begin position="797"/>
        <end position="847"/>
    </location>
</feature>
<evidence type="ECO:0000313" key="2">
    <source>
        <dbReference type="EMBL" id="KAG5176119.1"/>
    </source>
</evidence>
<name>A0A835YS32_9STRA</name>
<feature type="region of interest" description="Disordered" evidence="1">
    <location>
        <begin position="631"/>
        <end position="650"/>
    </location>
</feature>
<evidence type="ECO:0000256" key="1">
    <source>
        <dbReference type="SAM" id="MobiDB-lite"/>
    </source>
</evidence>
<dbReference type="Proteomes" id="UP000664859">
    <property type="component" value="Unassembled WGS sequence"/>
</dbReference>
<gene>
    <name evidence="2" type="ORF">JKP88DRAFT_249678</name>
</gene>
<reference evidence="2" key="1">
    <citation type="submission" date="2021-02" db="EMBL/GenBank/DDBJ databases">
        <title>First Annotated Genome of the Yellow-green Alga Tribonema minus.</title>
        <authorList>
            <person name="Mahan K.M."/>
        </authorList>
    </citation>
    <scope>NUCLEOTIDE SEQUENCE</scope>
    <source>
        <strain evidence="2">UTEX B ZZ1240</strain>
    </source>
</reference>
<sequence>MPLPRRRAWGNIAWCQALRSATPTLRIISVLSPLAAEAVIVIFIDVFGCLLVLSDSFHLDAGATSCSILFQPAHQAPDLQEPATTAVIASLGGSQPPTGLSALCKAAVSMSEPVLQGPGQQDAIIKSILGLPSFERSLSELMLVRDALASAGLFWSVTAFLEPDQGTKATRGYTVMTGSVVLMSTSSSISPSDDTDQPAPAAPVPTALTGSGRQVQVVGHGHTFGAALNPQATLPLVRGVVHHQSALAGSQVALRGSRAGKSKVELLSISLEDFEGHVLACSSRAKSLVMPSTTAADGGSTNPYGDLLGPRTSPLREKALSAFALHPRDRSKPLVAMVRSLRQQKCLELLQQSLLHMPPLLQQELSTLSCVLTVPANHSLLPSPMATARGNRAALLDQRNQFVCFVASAGTIVKHGLIYSVLNHSSGRIALACGVLADGELLGCCLHCNELQVSYAMTAGAGLPCGCGALSQASTTLLASNTSAASGALPPVRWPLYQTQTAVALVMTTREIVNTCLSAESKAALELYLVSVAGGQQANGDKACTEPDQDVLPVTFPPSLSAGWQPSTRPNTAHAIHTGRLDHGATSKGTAPASARRETAAVVAAAQGLRQLGGVRGVRQAMCMLDMEGRSTEGRHHPCHRQSRRDMEPSEVVSANLPSGRSAHTAARHQWQQGVIRPRTVTGTKAHQSLGKPEHGMRRCQTAPDVATNVNFKKQVIGEDAYPCPLGHCSPIAHGHCSPSAHTTRPLGTCTSGGVKAGDGTQGHGSPTADKLQVLVHPRPLPKSTAAAVMAFKHMGNACRKTPPGRSADAPGTMQMPHNDDSSRSTSGSDAAHKAQLKPGGVQWRKHSAVQRVRKEPADAACMAAPACGWIRFLNDLERSRRLNQYTPGHCKSEPALTTGGHKNNHHRQEAVTKGTSTVTGLVKGASASLIDRGKSKAPPAVLTPKRVVTLRASALSIARQAHVLSFLSGQIPPTNANSATGGGEVSDSAFVQLMGGMSSARRNRLVAARQARVDVLLHEQRLRVKEQAARARYQVQARLMSDSHEAPAKEVADPDRDDRLTARQRAKHDQDLAWGYMRQLEVARVQLWEELRDVAPRAQPVSGL</sequence>
<feature type="region of interest" description="Disordered" evidence="1">
    <location>
        <begin position="888"/>
        <end position="916"/>
    </location>
</feature>
<feature type="region of interest" description="Disordered" evidence="1">
    <location>
        <begin position="1040"/>
        <end position="1065"/>
    </location>
</feature>
<dbReference type="AlphaFoldDB" id="A0A835YS32"/>